<sequence length="287" mass="33160">MVTMCKRFNSLIFIAVILHVGLILTSKHEMLKSAIQSSQFKRDVKFDKNSVTCLQCKVSISTESSNHFSNVLRHFNSESHKFKTQWCVKDDSVKNILSVVSLKQKSTLLTFFGGTMKDKNTQVPNIPISVSNTKLQCEIDRESENTIKELQLKEKLLQQNTEMNKWKANELCYVFQNDYQENKKDEGNNMQNMRLYMETLASNIEKHITCKGDSMLNEIETKKTILSQIEKFKYQQISYTVNAIEISDDLKNINLKFLQDFIGDKLATFSSILDKKDSSRRALQPLN</sequence>
<keyword evidence="2" id="KW-1185">Reference proteome</keyword>
<proteinExistence type="predicted"/>
<dbReference type="EMBL" id="CACVKT020004087">
    <property type="protein sequence ID" value="CAC5387955.1"/>
    <property type="molecule type" value="Genomic_DNA"/>
</dbReference>
<name>A0A6J8BV95_MYTCO</name>
<accession>A0A6J8BV95</accession>
<dbReference type="AlphaFoldDB" id="A0A6J8BV95"/>
<gene>
    <name evidence="1" type="ORF">MCOR_23251</name>
</gene>
<evidence type="ECO:0000313" key="1">
    <source>
        <dbReference type="EMBL" id="CAC5387955.1"/>
    </source>
</evidence>
<dbReference type="Proteomes" id="UP000507470">
    <property type="component" value="Unassembled WGS sequence"/>
</dbReference>
<organism evidence="1 2">
    <name type="scientific">Mytilus coruscus</name>
    <name type="common">Sea mussel</name>
    <dbReference type="NCBI Taxonomy" id="42192"/>
    <lineage>
        <taxon>Eukaryota</taxon>
        <taxon>Metazoa</taxon>
        <taxon>Spiralia</taxon>
        <taxon>Lophotrochozoa</taxon>
        <taxon>Mollusca</taxon>
        <taxon>Bivalvia</taxon>
        <taxon>Autobranchia</taxon>
        <taxon>Pteriomorphia</taxon>
        <taxon>Mytilida</taxon>
        <taxon>Mytiloidea</taxon>
        <taxon>Mytilidae</taxon>
        <taxon>Mytilinae</taxon>
        <taxon>Mytilus</taxon>
    </lineage>
</organism>
<reference evidence="1 2" key="1">
    <citation type="submission" date="2020-06" db="EMBL/GenBank/DDBJ databases">
        <authorList>
            <person name="Li R."/>
            <person name="Bekaert M."/>
        </authorList>
    </citation>
    <scope>NUCLEOTIDE SEQUENCE [LARGE SCALE GENOMIC DNA]</scope>
    <source>
        <strain evidence="2">wild</strain>
    </source>
</reference>
<protein>
    <submittedName>
        <fullName evidence="1">Uncharacterized protein</fullName>
    </submittedName>
</protein>
<evidence type="ECO:0000313" key="2">
    <source>
        <dbReference type="Proteomes" id="UP000507470"/>
    </source>
</evidence>